<comment type="caution">
    <text evidence="6">The sequence shown here is derived from an EMBL/GenBank/DDBJ whole genome shotgun (WGS) entry which is preliminary data.</text>
</comment>
<feature type="transmembrane region" description="Helical" evidence="4">
    <location>
        <begin position="254"/>
        <end position="275"/>
    </location>
</feature>
<dbReference type="InterPro" id="IPR003594">
    <property type="entry name" value="HATPase_dom"/>
</dbReference>
<dbReference type="GO" id="GO:0046983">
    <property type="term" value="F:protein dimerization activity"/>
    <property type="evidence" value="ECO:0007669"/>
    <property type="project" value="InterPro"/>
</dbReference>
<dbReference type="AlphaFoldDB" id="A0A8J3FFK6"/>
<dbReference type="RefSeq" id="WP_189113214.1">
    <property type="nucleotide sequence ID" value="NZ_BMQC01000003.1"/>
</dbReference>
<dbReference type="SMART" id="SM00387">
    <property type="entry name" value="HATPase_c"/>
    <property type="match status" value="1"/>
</dbReference>
<evidence type="ECO:0000256" key="2">
    <source>
        <dbReference type="ARBA" id="ARBA00022777"/>
    </source>
</evidence>
<name>A0A8J3FFK6_9ACTN</name>
<dbReference type="InterPro" id="IPR036890">
    <property type="entry name" value="HATPase_C_sf"/>
</dbReference>
<accession>A0A8J3FFK6</accession>
<keyword evidence="4" id="KW-0472">Membrane</keyword>
<feature type="transmembrane region" description="Helical" evidence="4">
    <location>
        <begin position="161"/>
        <end position="186"/>
    </location>
</feature>
<dbReference type="GO" id="GO:0000155">
    <property type="term" value="F:phosphorelay sensor kinase activity"/>
    <property type="evidence" value="ECO:0007669"/>
    <property type="project" value="InterPro"/>
</dbReference>
<evidence type="ECO:0000259" key="5">
    <source>
        <dbReference type="PROSITE" id="PS50109"/>
    </source>
</evidence>
<feature type="transmembrane region" description="Helical" evidence="4">
    <location>
        <begin position="198"/>
        <end position="216"/>
    </location>
</feature>
<dbReference type="Proteomes" id="UP000662200">
    <property type="component" value="Unassembled WGS sequence"/>
</dbReference>
<feature type="transmembrane region" description="Helical" evidence="4">
    <location>
        <begin position="34"/>
        <end position="52"/>
    </location>
</feature>
<dbReference type="GO" id="GO:0016020">
    <property type="term" value="C:membrane"/>
    <property type="evidence" value="ECO:0007669"/>
    <property type="project" value="InterPro"/>
</dbReference>
<dbReference type="CDD" id="cd16917">
    <property type="entry name" value="HATPase_UhpB-NarQ-NarX-like"/>
    <property type="match status" value="1"/>
</dbReference>
<organism evidence="6 7">
    <name type="scientific">Pilimelia terevasa</name>
    <dbReference type="NCBI Taxonomy" id="53372"/>
    <lineage>
        <taxon>Bacteria</taxon>
        <taxon>Bacillati</taxon>
        <taxon>Actinomycetota</taxon>
        <taxon>Actinomycetes</taxon>
        <taxon>Micromonosporales</taxon>
        <taxon>Micromonosporaceae</taxon>
        <taxon>Pilimelia</taxon>
    </lineage>
</organism>
<dbReference type="PANTHER" id="PTHR24421">
    <property type="entry name" value="NITRATE/NITRITE SENSOR PROTEIN NARX-RELATED"/>
    <property type="match status" value="1"/>
</dbReference>
<protein>
    <recommendedName>
        <fullName evidence="5">Histidine kinase domain-containing protein</fullName>
    </recommendedName>
</protein>
<keyword evidence="4" id="KW-1133">Transmembrane helix</keyword>
<dbReference type="Gene3D" id="3.30.450.40">
    <property type="match status" value="1"/>
</dbReference>
<feature type="transmembrane region" description="Helical" evidence="4">
    <location>
        <begin position="120"/>
        <end position="141"/>
    </location>
</feature>
<dbReference type="Pfam" id="PF07730">
    <property type="entry name" value="HisKA_3"/>
    <property type="match status" value="1"/>
</dbReference>
<evidence type="ECO:0000256" key="3">
    <source>
        <dbReference type="ARBA" id="ARBA00023012"/>
    </source>
</evidence>
<evidence type="ECO:0000313" key="6">
    <source>
        <dbReference type="EMBL" id="GGK21455.1"/>
    </source>
</evidence>
<feature type="transmembrane region" description="Helical" evidence="4">
    <location>
        <begin position="89"/>
        <end position="108"/>
    </location>
</feature>
<proteinExistence type="predicted"/>
<evidence type="ECO:0000313" key="7">
    <source>
        <dbReference type="Proteomes" id="UP000662200"/>
    </source>
</evidence>
<keyword evidence="3" id="KW-0902">Two-component regulatory system</keyword>
<keyword evidence="2" id="KW-0418">Kinase</keyword>
<dbReference type="InterPro" id="IPR005467">
    <property type="entry name" value="His_kinase_dom"/>
</dbReference>
<keyword evidence="1" id="KW-0808">Transferase</keyword>
<feature type="domain" description="Histidine kinase" evidence="5">
    <location>
        <begin position="559"/>
        <end position="653"/>
    </location>
</feature>
<gene>
    <name evidence="6" type="ORF">GCM10010124_12370</name>
</gene>
<dbReference type="SUPFAM" id="SSF55781">
    <property type="entry name" value="GAF domain-like"/>
    <property type="match status" value="1"/>
</dbReference>
<dbReference type="Gene3D" id="3.30.565.10">
    <property type="entry name" value="Histidine kinase-like ATPase, C-terminal domain"/>
    <property type="match status" value="1"/>
</dbReference>
<reference evidence="6" key="1">
    <citation type="journal article" date="2014" name="Int. J. Syst. Evol. Microbiol.">
        <title>Complete genome sequence of Corynebacterium casei LMG S-19264T (=DSM 44701T), isolated from a smear-ripened cheese.</title>
        <authorList>
            <consortium name="US DOE Joint Genome Institute (JGI-PGF)"/>
            <person name="Walter F."/>
            <person name="Albersmeier A."/>
            <person name="Kalinowski J."/>
            <person name="Ruckert C."/>
        </authorList>
    </citation>
    <scope>NUCLEOTIDE SEQUENCE</scope>
    <source>
        <strain evidence="6">JCM 3091</strain>
    </source>
</reference>
<evidence type="ECO:0000256" key="1">
    <source>
        <dbReference type="ARBA" id="ARBA00022679"/>
    </source>
</evidence>
<dbReference type="Pfam" id="PF02518">
    <property type="entry name" value="HATPase_c"/>
    <property type="match status" value="1"/>
</dbReference>
<dbReference type="InterPro" id="IPR029016">
    <property type="entry name" value="GAF-like_dom_sf"/>
</dbReference>
<dbReference type="InterPro" id="IPR050482">
    <property type="entry name" value="Sensor_HK_TwoCompSys"/>
</dbReference>
<reference evidence="6" key="2">
    <citation type="submission" date="2020-09" db="EMBL/GenBank/DDBJ databases">
        <authorList>
            <person name="Sun Q."/>
            <person name="Ohkuma M."/>
        </authorList>
    </citation>
    <scope>NUCLEOTIDE SEQUENCE</scope>
    <source>
        <strain evidence="6">JCM 3091</strain>
    </source>
</reference>
<feature type="transmembrane region" description="Helical" evidence="4">
    <location>
        <begin position="64"/>
        <end position="83"/>
    </location>
</feature>
<evidence type="ECO:0000256" key="4">
    <source>
        <dbReference type="SAM" id="Phobius"/>
    </source>
</evidence>
<dbReference type="SUPFAM" id="SSF55874">
    <property type="entry name" value="ATPase domain of HSP90 chaperone/DNA topoisomerase II/histidine kinase"/>
    <property type="match status" value="1"/>
</dbReference>
<dbReference type="PROSITE" id="PS50109">
    <property type="entry name" value="HIS_KIN"/>
    <property type="match status" value="1"/>
</dbReference>
<keyword evidence="7" id="KW-1185">Reference proteome</keyword>
<sequence length="677" mass="70446">MALGVRAAAGGVLAAGLVAAGLAGGGGRGVPEDIWQWTALALAFLPFGLVVVRRHPGHRVGRGMVATGALAGAEVVALCGNAWAPAAWLSQWLWFPPYAAIGLTLLVFPAGRLPSPRWRALPPLLAGAAAVSAAALAVAALDHPFDLLTGDEPVLTDRARAALAVARYATAACLALLLVAVASIGLRWRGARDERRRQLACLLAGGLVLLAGIALNIATVRWAGVCAAVALPLAMTVAVLRYRLYALDQAINRTLVWLIMSFLVVTGFLALVYVLRELLLRAWSPAAAGQSNLLATVAVAICFGPVRRRVQHGVDRLVYGDRDDPYRVIACLGDVLGRTVEPTALLPMLTDAIGRSLQVGYVAVELTGTAAPVEYGTCCPHVEAFPMVAHGEYVGRLLVATRSPGARFGRRERRLLADVATQAAVAAESTRLTRDLQRSRERLIAAREEERRRLRRELHDGLGPTLTGMAMQVRAASRLTADPDRVAGLLAALADDLRLASAEVRQLVDGLRPPALDRGLAAALRDQVARFDSPALGVSLDVSGAEGELPAAIEVAAYRIVAEALHNVARHARARTCRVAVRRGRMLELTVADDGVGIPAGVAVEGAAGARAAQGSGVGLGSMRERAVELGGDCTVATGPGGTTITVRLPGGATAAGPAPTLPVARAAVGVGGAELC</sequence>
<dbReference type="EMBL" id="BMQC01000003">
    <property type="protein sequence ID" value="GGK21455.1"/>
    <property type="molecule type" value="Genomic_DNA"/>
</dbReference>
<dbReference type="InterPro" id="IPR011712">
    <property type="entry name" value="Sig_transdc_His_kin_sub3_dim/P"/>
</dbReference>
<feature type="transmembrane region" description="Helical" evidence="4">
    <location>
        <begin position="222"/>
        <end position="242"/>
    </location>
</feature>
<dbReference type="Gene3D" id="1.20.5.1930">
    <property type="match status" value="1"/>
</dbReference>
<keyword evidence="4" id="KW-0812">Transmembrane</keyword>